<evidence type="ECO:0000313" key="4">
    <source>
        <dbReference type="EMBL" id="KAK3262719.1"/>
    </source>
</evidence>
<keyword evidence="2" id="KW-1133">Transmembrane helix</keyword>
<evidence type="ECO:0000259" key="3">
    <source>
        <dbReference type="Pfam" id="PF06011"/>
    </source>
</evidence>
<organism evidence="4 5">
    <name type="scientific">Cymbomonas tetramitiformis</name>
    <dbReference type="NCBI Taxonomy" id="36881"/>
    <lineage>
        <taxon>Eukaryota</taxon>
        <taxon>Viridiplantae</taxon>
        <taxon>Chlorophyta</taxon>
        <taxon>Pyramimonadophyceae</taxon>
        <taxon>Pyramimonadales</taxon>
        <taxon>Pyramimonadaceae</taxon>
        <taxon>Cymbomonas</taxon>
    </lineage>
</organism>
<feature type="region of interest" description="Disordered" evidence="1">
    <location>
        <begin position="1"/>
        <end position="44"/>
    </location>
</feature>
<evidence type="ECO:0000256" key="2">
    <source>
        <dbReference type="SAM" id="Phobius"/>
    </source>
</evidence>
<keyword evidence="2" id="KW-0812">Transmembrane</keyword>
<dbReference type="Proteomes" id="UP001190700">
    <property type="component" value="Unassembled WGS sequence"/>
</dbReference>
<feature type="transmembrane region" description="Helical" evidence="2">
    <location>
        <begin position="490"/>
        <end position="510"/>
    </location>
</feature>
<feature type="domain" description="TRP C-terminal" evidence="3">
    <location>
        <begin position="382"/>
        <end position="509"/>
    </location>
</feature>
<feature type="region of interest" description="Disordered" evidence="1">
    <location>
        <begin position="109"/>
        <end position="130"/>
    </location>
</feature>
<dbReference type="AlphaFoldDB" id="A0AAE0FMY9"/>
<reference evidence="4 5" key="1">
    <citation type="journal article" date="2015" name="Genome Biol. Evol.">
        <title>Comparative Genomics of a Bacterivorous Green Alga Reveals Evolutionary Causalities and Consequences of Phago-Mixotrophic Mode of Nutrition.</title>
        <authorList>
            <person name="Burns J.A."/>
            <person name="Paasch A."/>
            <person name="Narechania A."/>
            <person name="Kim E."/>
        </authorList>
    </citation>
    <scope>NUCLEOTIDE SEQUENCE [LARGE SCALE GENOMIC DNA]</scope>
    <source>
        <strain evidence="4 5">PLY_AMNH</strain>
    </source>
</reference>
<evidence type="ECO:0000256" key="1">
    <source>
        <dbReference type="SAM" id="MobiDB-lite"/>
    </source>
</evidence>
<feature type="transmembrane region" description="Helical" evidence="2">
    <location>
        <begin position="454"/>
        <end position="478"/>
    </location>
</feature>
<protein>
    <recommendedName>
        <fullName evidence="3">TRP C-terminal domain-containing protein</fullName>
    </recommendedName>
</protein>
<evidence type="ECO:0000313" key="5">
    <source>
        <dbReference type="Proteomes" id="UP001190700"/>
    </source>
</evidence>
<feature type="transmembrane region" description="Helical" evidence="2">
    <location>
        <begin position="266"/>
        <end position="288"/>
    </location>
</feature>
<feature type="transmembrane region" description="Helical" evidence="2">
    <location>
        <begin position="430"/>
        <end position="447"/>
    </location>
</feature>
<dbReference type="EMBL" id="LGRX02015994">
    <property type="protein sequence ID" value="KAK3262719.1"/>
    <property type="molecule type" value="Genomic_DNA"/>
</dbReference>
<name>A0AAE0FMY9_9CHLO</name>
<gene>
    <name evidence="4" type="ORF">CYMTET_28439</name>
</gene>
<sequence>MPRAPPEDPTPSEREVASSSEDSTVKLRSMTMRDSLTPLELDPDELHDSLNPAYQMAAKQNVDVLAACGGKPESRILGSEGRGNSRDCSAVAKEEGRFSKVRMKMLPQGETSRREWTGSGGRADQATNGNAGAATAGAVCEGVMEEEGRYVALRTLHTQMLPERQPDREMIRAEAHAQESMHHTEMKRVSAEAYARRVSQLSTFQAANGILHPQVSIAFFLLILLHPTISTCMLQVFNCDQMYFKEVDREFFLHMDRSRKCFSPEWWLCAVVASFIICVYVLGLPIGYCVLSYDLYDRKKVIILDGSEKYVRMRMLHAEKALDRERGLKKLRTIGRTAEQEEHVFWMDTQDGERVKVFPVFIEGAHHRNPLLNIESKLMHPQVYGALGPFIIPYTDKHYYWTHYDLLRRMVTTSLVILVQMFEDQPGTDMVYISITSTFALLIHCYAQPYKSKLVNWLTMLILFSQSLMILGMIAFQYLLGLPSTSASVYGYFLVIVQGILACSISYFIAKDLYPLFCGYLLIAYKVADAGASTIVERREKRRKKANDDIGPRGSPGLVII</sequence>
<accession>A0AAE0FMY9</accession>
<proteinExistence type="predicted"/>
<dbReference type="InterPro" id="IPR010308">
    <property type="entry name" value="TRP_C"/>
</dbReference>
<keyword evidence="2" id="KW-0472">Membrane</keyword>
<comment type="caution">
    <text evidence="4">The sequence shown here is derived from an EMBL/GenBank/DDBJ whole genome shotgun (WGS) entry which is preliminary data.</text>
</comment>
<feature type="transmembrane region" description="Helical" evidence="2">
    <location>
        <begin position="217"/>
        <end position="237"/>
    </location>
</feature>
<keyword evidence="5" id="KW-1185">Reference proteome</keyword>
<dbReference type="Pfam" id="PF06011">
    <property type="entry name" value="TRP"/>
    <property type="match status" value="1"/>
</dbReference>